<dbReference type="PROSITE" id="PS01124">
    <property type="entry name" value="HTH_ARAC_FAMILY_2"/>
    <property type="match status" value="1"/>
</dbReference>
<dbReference type="PATRIC" id="fig|1229493.5.peg.1970"/>
<proteinExistence type="predicted"/>
<evidence type="ECO:0000313" key="6">
    <source>
        <dbReference type="Proteomes" id="UP000031586"/>
    </source>
</evidence>
<evidence type="ECO:0000256" key="1">
    <source>
        <dbReference type="ARBA" id="ARBA00023015"/>
    </source>
</evidence>
<protein>
    <submittedName>
        <fullName evidence="5">AraC family transcriptional regulator</fullName>
    </submittedName>
</protein>
<keyword evidence="2" id="KW-0238">DNA-binding</keyword>
<evidence type="ECO:0000259" key="4">
    <source>
        <dbReference type="PROSITE" id="PS01124"/>
    </source>
</evidence>
<dbReference type="Gene3D" id="1.10.10.60">
    <property type="entry name" value="Homeodomain-like"/>
    <property type="match status" value="1"/>
</dbReference>
<dbReference type="RefSeq" id="WP_027726683.1">
    <property type="nucleotide sequence ID" value="NZ_BAOH01000039.1"/>
</dbReference>
<dbReference type="AlphaFoldDB" id="A0A0C1ZGH7"/>
<dbReference type="GO" id="GO:0000976">
    <property type="term" value="F:transcription cis-regulatory region binding"/>
    <property type="evidence" value="ECO:0007669"/>
    <property type="project" value="TreeGrafter"/>
</dbReference>
<dbReference type="InterPro" id="IPR009057">
    <property type="entry name" value="Homeodomain-like_sf"/>
</dbReference>
<sequence>MKNEYRLSALYLSAFPRLCRRYGVEPQTLTSKLNIQISTLHDENQELSHQQFAKLLNLAAKETQDPLFALELSTLIDYQSLDIAMLLIASQESLANIYPVLFGLYSYQQRASRHQLDIRDDIARHFTQFLFEPNVDTSQHALLSIGGIITTFKMILGERLKLHQVHFKARYQGESGAQQQTQIERIERFFGCKVILDSQFDGFEFPKALLAEKPDLEMTITNQMRRKVSHGLQHHNTLLEITTNSILLLLPLGDISKTLVSKMLGIHPRTLQNLLNKNNLTYRDIVNSVRDTESKKLLTNSEYPIRTIADMLCYASADSFIRQFKRTNGITPLQYRKQHCV</sequence>
<dbReference type="PANTHER" id="PTHR47894">
    <property type="entry name" value="HTH-TYPE TRANSCRIPTIONAL REGULATOR GADX"/>
    <property type="match status" value="1"/>
</dbReference>
<dbReference type="GO" id="GO:0005829">
    <property type="term" value="C:cytosol"/>
    <property type="evidence" value="ECO:0007669"/>
    <property type="project" value="TreeGrafter"/>
</dbReference>
<keyword evidence="1" id="KW-0805">Transcription regulation</keyword>
<evidence type="ECO:0000256" key="2">
    <source>
        <dbReference type="ARBA" id="ARBA00023125"/>
    </source>
</evidence>
<dbReference type="Proteomes" id="UP000031586">
    <property type="component" value="Unassembled WGS sequence"/>
</dbReference>
<dbReference type="PANTHER" id="PTHR47894:SF4">
    <property type="entry name" value="HTH-TYPE TRANSCRIPTIONAL REGULATOR GADX"/>
    <property type="match status" value="1"/>
</dbReference>
<organism evidence="5 6">
    <name type="scientific">Vibrio owensii CAIM 1854 = LMG 25443</name>
    <dbReference type="NCBI Taxonomy" id="1229493"/>
    <lineage>
        <taxon>Bacteria</taxon>
        <taxon>Pseudomonadati</taxon>
        <taxon>Pseudomonadota</taxon>
        <taxon>Gammaproteobacteria</taxon>
        <taxon>Vibrionales</taxon>
        <taxon>Vibrionaceae</taxon>
        <taxon>Vibrio</taxon>
    </lineage>
</organism>
<reference evidence="5 6" key="1">
    <citation type="submission" date="2014-07" db="EMBL/GenBank/DDBJ databases">
        <title>Unique and conserved regions in Vibrio harveyi and related species in comparison with the shrimp pathogen Vibrio harveyi CAIM 1792.</title>
        <authorList>
            <person name="Espinoza-Valles I."/>
            <person name="Vora G."/>
            <person name="Leekitcharoenphon P."/>
            <person name="Ussery D."/>
            <person name="Hoj L."/>
            <person name="Gomez-Gil B."/>
        </authorList>
    </citation>
    <scope>NUCLEOTIDE SEQUENCE [LARGE SCALE GENOMIC DNA]</scope>
    <source>
        <strain evidence="6">CAIM 1854 / LMG 25443</strain>
    </source>
</reference>
<dbReference type="Pfam" id="PF12625">
    <property type="entry name" value="Arabinose_bd"/>
    <property type="match status" value="1"/>
</dbReference>
<dbReference type="SMART" id="SM00342">
    <property type="entry name" value="HTH_ARAC"/>
    <property type="match status" value="1"/>
</dbReference>
<feature type="domain" description="HTH araC/xylS-type" evidence="4">
    <location>
        <begin position="260"/>
        <end position="338"/>
    </location>
</feature>
<gene>
    <name evidence="5" type="ORF">H735_14125</name>
</gene>
<comment type="caution">
    <text evidence="5">The sequence shown here is derived from an EMBL/GenBank/DDBJ whole genome shotgun (WGS) entry which is preliminary data.</text>
</comment>
<dbReference type="EMBL" id="JPRD01000023">
    <property type="protein sequence ID" value="KIF52281.1"/>
    <property type="molecule type" value="Genomic_DNA"/>
</dbReference>
<keyword evidence="3" id="KW-0804">Transcription</keyword>
<accession>A0A0C1ZGH7</accession>
<dbReference type="GO" id="GO:0003700">
    <property type="term" value="F:DNA-binding transcription factor activity"/>
    <property type="evidence" value="ECO:0007669"/>
    <property type="project" value="InterPro"/>
</dbReference>
<name>A0A0C1ZGH7_9VIBR</name>
<dbReference type="InterPro" id="IPR018060">
    <property type="entry name" value="HTH_AraC"/>
</dbReference>
<evidence type="ECO:0000313" key="5">
    <source>
        <dbReference type="EMBL" id="KIF52281.1"/>
    </source>
</evidence>
<dbReference type="Pfam" id="PF12833">
    <property type="entry name" value="HTH_18"/>
    <property type="match status" value="1"/>
</dbReference>
<dbReference type="InterPro" id="IPR032687">
    <property type="entry name" value="AraC-type_N"/>
</dbReference>
<dbReference type="SUPFAM" id="SSF46689">
    <property type="entry name" value="Homeodomain-like"/>
    <property type="match status" value="1"/>
</dbReference>
<evidence type="ECO:0000256" key="3">
    <source>
        <dbReference type="ARBA" id="ARBA00023163"/>
    </source>
</evidence>